<dbReference type="AlphaFoldDB" id="A0A364KTG0"/>
<comment type="caution">
    <text evidence="7">The sequence shown here is derived from an EMBL/GenBank/DDBJ whole genome shotgun (WGS) entry which is preliminary data.</text>
</comment>
<dbReference type="Pfam" id="PF01040">
    <property type="entry name" value="UbiA"/>
    <property type="match status" value="1"/>
</dbReference>
<feature type="transmembrane region" description="Helical" evidence="6">
    <location>
        <begin position="50"/>
        <end position="68"/>
    </location>
</feature>
<keyword evidence="3 6" id="KW-1133">Transmembrane helix</keyword>
<evidence type="ECO:0000256" key="5">
    <source>
        <dbReference type="SAM" id="MobiDB-lite"/>
    </source>
</evidence>
<accession>A0A364KTG0</accession>
<evidence type="ECO:0000256" key="2">
    <source>
        <dbReference type="ARBA" id="ARBA00022692"/>
    </source>
</evidence>
<dbReference type="InterPro" id="IPR050475">
    <property type="entry name" value="Prenyltransferase_related"/>
</dbReference>
<dbReference type="GO" id="GO:0016020">
    <property type="term" value="C:membrane"/>
    <property type="evidence" value="ECO:0007669"/>
    <property type="project" value="UniProtKB-SubCell"/>
</dbReference>
<dbReference type="GO" id="GO:0016765">
    <property type="term" value="F:transferase activity, transferring alkyl or aryl (other than methyl) groups"/>
    <property type="evidence" value="ECO:0007669"/>
    <property type="project" value="InterPro"/>
</dbReference>
<evidence type="ECO:0000256" key="3">
    <source>
        <dbReference type="ARBA" id="ARBA00022989"/>
    </source>
</evidence>
<name>A0A364KTG0_TALAM</name>
<dbReference type="GeneID" id="63792075"/>
<sequence>MLSTTSPPPTKSEKQTGDAPAKQSLPEKPPLSVLGIIYRELEVTRRLLKSNFIGFVFIFIGGFLSRVVRSPLPVADTAIAAVKASILDIACNYVFDICNQTTSPEEDYLNKPHRPIPAGLITIDQAKTRWFVSWTFVPLVLYYLCGFWAMVHLFEWELLIAICYVLGFFSYFMRNFFAAFSYCILGRLLNQVLARDIPAWDLSFVIDFTIFVWFMGTIHVQEFHDLEGDRKSNRKTLPMLLSERGVKVLRVCTSVFALGFGIGLAYLGYQKKDQGILIAPISVLQLASSAVLSYRITASTSPEMDRKTYHVYYYIPVLFILLSLVLVIE</sequence>
<feature type="transmembrane region" description="Helical" evidence="6">
    <location>
        <begin position="131"/>
        <end position="153"/>
    </location>
</feature>
<evidence type="ECO:0000313" key="8">
    <source>
        <dbReference type="Proteomes" id="UP000249363"/>
    </source>
</evidence>
<keyword evidence="4 6" id="KW-0472">Membrane</keyword>
<dbReference type="PANTHER" id="PTHR42723">
    <property type="entry name" value="CHLOROPHYLL SYNTHASE"/>
    <property type="match status" value="1"/>
</dbReference>
<gene>
    <name evidence="7" type="ORF">BHQ10_002859</name>
</gene>
<dbReference type="PANTHER" id="PTHR42723:SF1">
    <property type="entry name" value="CHLOROPHYLL SYNTHASE, CHLOROPLASTIC"/>
    <property type="match status" value="1"/>
</dbReference>
<feature type="transmembrane region" description="Helical" evidence="6">
    <location>
        <begin position="159"/>
        <end position="185"/>
    </location>
</feature>
<dbReference type="InterPro" id="IPR000537">
    <property type="entry name" value="UbiA_prenyltransferase"/>
</dbReference>
<dbReference type="InterPro" id="IPR044878">
    <property type="entry name" value="UbiA_sf"/>
</dbReference>
<feature type="transmembrane region" description="Helical" evidence="6">
    <location>
        <begin position="276"/>
        <end position="296"/>
    </location>
</feature>
<dbReference type="CDD" id="cd13965">
    <property type="entry name" value="PT_UbiA_3"/>
    <property type="match status" value="1"/>
</dbReference>
<feature type="transmembrane region" description="Helical" evidence="6">
    <location>
        <begin position="311"/>
        <end position="328"/>
    </location>
</feature>
<feature type="transmembrane region" description="Helical" evidence="6">
    <location>
        <begin position="197"/>
        <end position="216"/>
    </location>
</feature>
<dbReference type="Gene3D" id="1.10.357.140">
    <property type="entry name" value="UbiA prenyltransferase"/>
    <property type="match status" value="1"/>
</dbReference>
<comment type="subcellular location">
    <subcellularLocation>
        <location evidence="1">Membrane</location>
        <topology evidence="1">Multi-pass membrane protein</topology>
    </subcellularLocation>
</comment>
<protein>
    <submittedName>
        <fullName evidence="7">Uncharacterized protein</fullName>
    </submittedName>
</protein>
<organism evidence="7 8">
    <name type="scientific">Talaromyces amestolkiae</name>
    <dbReference type="NCBI Taxonomy" id="1196081"/>
    <lineage>
        <taxon>Eukaryota</taxon>
        <taxon>Fungi</taxon>
        <taxon>Dikarya</taxon>
        <taxon>Ascomycota</taxon>
        <taxon>Pezizomycotina</taxon>
        <taxon>Eurotiomycetes</taxon>
        <taxon>Eurotiomycetidae</taxon>
        <taxon>Eurotiales</taxon>
        <taxon>Trichocomaceae</taxon>
        <taxon>Talaromyces</taxon>
        <taxon>Talaromyces sect. Talaromyces</taxon>
    </lineage>
</organism>
<dbReference type="Proteomes" id="UP000249363">
    <property type="component" value="Unassembled WGS sequence"/>
</dbReference>
<reference evidence="7 8" key="1">
    <citation type="journal article" date="2017" name="Biotechnol. Biofuels">
        <title>Differential beta-glucosidase expression as a function of carbon source availability in Talaromyces amestolkiae: a genomic and proteomic approach.</title>
        <authorList>
            <person name="de Eugenio L.I."/>
            <person name="Mendez-Liter J.A."/>
            <person name="Nieto-Dominguez M."/>
            <person name="Alonso L."/>
            <person name="Gil-Munoz J."/>
            <person name="Barriuso J."/>
            <person name="Prieto A."/>
            <person name="Martinez M.J."/>
        </authorList>
    </citation>
    <scope>NUCLEOTIDE SEQUENCE [LARGE SCALE GENOMIC DNA]</scope>
    <source>
        <strain evidence="7 8">CIB</strain>
    </source>
</reference>
<dbReference type="OrthoDB" id="434972at2759"/>
<feature type="region of interest" description="Disordered" evidence="5">
    <location>
        <begin position="1"/>
        <end position="26"/>
    </location>
</feature>
<keyword evidence="8" id="KW-1185">Reference proteome</keyword>
<evidence type="ECO:0000313" key="7">
    <source>
        <dbReference type="EMBL" id="RAO66847.1"/>
    </source>
</evidence>
<proteinExistence type="predicted"/>
<feature type="transmembrane region" description="Helical" evidence="6">
    <location>
        <begin position="248"/>
        <end position="269"/>
    </location>
</feature>
<feature type="compositionally biased region" description="Pro residues" evidence="5">
    <location>
        <begin position="1"/>
        <end position="10"/>
    </location>
</feature>
<evidence type="ECO:0000256" key="6">
    <source>
        <dbReference type="SAM" id="Phobius"/>
    </source>
</evidence>
<evidence type="ECO:0000256" key="1">
    <source>
        <dbReference type="ARBA" id="ARBA00004141"/>
    </source>
</evidence>
<dbReference type="RefSeq" id="XP_040731363.1">
    <property type="nucleotide sequence ID" value="XM_040875050.1"/>
</dbReference>
<evidence type="ECO:0000256" key="4">
    <source>
        <dbReference type="ARBA" id="ARBA00023136"/>
    </source>
</evidence>
<dbReference type="EMBL" id="MIKG01000004">
    <property type="protein sequence ID" value="RAO66847.1"/>
    <property type="molecule type" value="Genomic_DNA"/>
</dbReference>
<keyword evidence="2 6" id="KW-0812">Transmembrane</keyword>